<proteinExistence type="predicted"/>
<protein>
    <submittedName>
        <fullName evidence="1">Uncharacterized protein</fullName>
    </submittedName>
</protein>
<comment type="caution">
    <text evidence="1">The sequence shown here is derived from an EMBL/GenBank/DDBJ whole genome shotgun (WGS) entry which is preliminary data.</text>
</comment>
<organism evidence="1 2">
    <name type="scientific">Cichorium intybus</name>
    <name type="common">Chicory</name>
    <dbReference type="NCBI Taxonomy" id="13427"/>
    <lineage>
        <taxon>Eukaryota</taxon>
        <taxon>Viridiplantae</taxon>
        <taxon>Streptophyta</taxon>
        <taxon>Embryophyta</taxon>
        <taxon>Tracheophyta</taxon>
        <taxon>Spermatophyta</taxon>
        <taxon>Magnoliopsida</taxon>
        <taxon>eudicotyledons</taxon>
        <taxon>Gunneridae</taxon>
        <taxon>Pentapetalae</taxon>
        <taxon>asterids</taxon>
        <taxon>campanulids</taxon>
        <taxon>Asterales</taxon>
        <taxon>Asteraceae</taxon>
        <taxon>Cichorioideae</taxon>
        <taxon>Cichorieae</taxon>
        <taxon>Cichoriinae</taxon>
        <taxon>Cichorium</taxon>
    </lineage>
</organism>
<evidence type="ECO:0000313" key="1">
    <source>
        <dbReference type="EMBL" id="KAI3723859.1"/>
    </source>
</evidence>
<dbReference type="EMBL" id="CM042014">
    <property type="protein sequence ID" value="KAI3723859.1"/>
    <property type="molecule type" value="Genomic_DNA"/>
</dbReference>
<keyword evidence="2" id="KW-1185">Reference proteome</keyword>
<gene>
    <name evidence="1" type="ORF">L2E82_35620</name>
</gene>
<reference evidence="2" key="1">
    <citation type="journal article" date="2022" name="Mol. Ecol. Resour.">
        <title>The genomes of chicory, endive, great burdock and yacon provide insights into Asteraceae palaeo-polyploidization history and plant inulin production.</title>
        <authorList>
            <person name="Fan W."/>
            <person name="Wang S."/>
            <person name="Wang H."/>
            <person name="Wang A."/>
            <person name="Jiang F."/>
            <person name="Liu H."/>
            <person name="Zhao H."/>
            <person name="Xu D."/>
            <person name="Zhang Y."/>
        </authorList>
    </citation>
    <scope>NUCLEOTIDE SEQUENCE [LARGE SCALE GENOMIC DNA]</scope>
    <source>
        <strain evidence="2">cv. Punajuju</strain>
    </source>
</reference>
<dbReference type="Proteomes" id="UP001055811">
    <property type="component" value="Linkage Group LG06"/>
</dbReference>
<sequence length="144" mass="16027">MLVEDDKTSVDNDGDEDTVARKLVGEAVYGVPMIADVTSTQRSTPPTAMPADYDHEGDLLQTVTSAGKGKAGGCRFHLWRRSRAREGSDDGRRCWRWVLLDAWWKAVLKVLSDPWRKAVKRAEDTSPDAILDLIAKPNQMQSSI</sequence>
<name>A0ACB9BPA2_CICIN</name>
<evidence type="ECO:0000313" key="2">
    <source>
        <dbReference type="Proteomes" id="UP001055811"/>
    </source>
</evidence>
<reference evidence="1 2" key="2">
    <citation type="journal article" date="2022" name="Mol. Ecol. Resour.">
        <title>The genomes of chicory, endive, great burdock and yacon provide insights into Asteraceae paleo-polyploidization history and plant inulin production.</title>
        <authorList>
            <person name="Fan W."/>
            <person name="Wang S."/>
            <person name="Wang H."/>
            <person name="Wang A."/>
            <person name="Jiang F."/>
            <person name="Liu H."/>
            <person name="Zhao H."/>
            <person name="Xu D."/>
            <person name="Zhang Y."/>
        </authorList>
    </citation>
    <scope>NUCLEOTIDE SEQUENCE [LARGE SCALE GENOMIC DNA]</scope>
    <source>
        <strain evidence="2">cv. Punajuju</strain>
        <tissue evidence="1">Leaves</tissue>
    </source>
</reference>
<accession>A0ACB9BPA2</accession>